<comment type="caution">
    <text evidence="4">The sequence shown here is derived from an EMBL/GenBank/DDBJ whole genome shotgun (WGS) entry which is preliminary data.</text>
</comment>
<dbReference type="SFLD" id="SFLDS00019">
    <property type="entry name" value="Glutathione_Transferase_(cytos"/>
    <property type="match status" value="1"/>
</dbReference>
<sequence>MGLTVHHLQHSQSERIVWLCEELGIDYELKIYQRERIGLGAPANLKAIHPTGTAPVIQDGDITMSESAAIMDYLLGKHGNGALSVSSSAPNFSDYVFWYHWGIGTFQSTAMTLVYFVKAGVEETHPIVQVLIQKRTSGLDMVNQRLMQSTWLAGEEFTAADVYTVFVVTTMRLFTPFSLSGYSGIKRWLENVSHRPAYRRLIEKAEQGESRGEFPVLGDEAPRPMASY</sequence>
<evidence type="ECO:0000313" key="4">
    <source>
        <dbReference type="EMBL" id="KAL1801135.1"/>
    </source>
</evidence>
<organism evidence="4 5">
    <name type="scientific">Alternaria dauci</name>
    <dbReference type="NCBI Taxonomy" id="48095"/>
    <lineage>
        <taxon>Eukaryota</taxon>
        <taxon>Fungi</taxon>
        <taxon>Dikarya</taxon>
        <taxon>Ascomycota</taxon>
        <taxon>Pezizomycotina</taxon>
        <taxon>Dothideomycetes</taxon>
        <taxon>Pleosporomycetidae</taxon>
        <taxon>Pleosporales</taxon>
        <taxon>Pleosporineae</taxon>
        <taxon>Pleosporaceae</taxon>
        <taxon>Alternaria</taxon>
        <taxon>Alternaria sect. Porri</taxon>
    </lineage>
</organism>
<gene>
    <name evidence="4" type="ORF">ACET3X_001477</name>
</gene>
<name>A0ABR3UXG7_9PLEO</name>
<keyword evidence="5" id="KW-1185">Reference proteome</keyword>
<dbReference type="RefSeq" id="XP_069311719.1">
    <property type="nucleotide sequence ID" value="XM_069446772.1"/>
</dbReference>
<dbReference type="InterPro" id="IPR004045">
    <property type="entry name" value="Glutathione_S-Trfase_N"/>
</dbReference>
<dbReference type="InterPro" id="IPR004046">
    <property type="entry name" value="GST_C"/>
</dbReference>
<dbReference type="Gene3D" id="1.20.1050.10">
    <property type="match status" value="1"/>
</dbReference>
<dbReference type="PROSITE" id="PS50405">
    <property type="entry name" value="GST_CTER"/>
    <property type="match status" value="1"/>
</dbReference>
<dbReference type="InterPro" id="IPR036249">
    <property type="entry name" value="Thioredoxin-like_sf"/>
</dbReference>
<reference evidence="4 5" key="1">
    <citation type="submission" date="2024-09" db="EMBL/GenBank/DDBJ databases">
        <title>T2T genomes of carrot and Alternaria dauci and their utility for understanding host-pathogen interaction during carrot leaf blight disease.</title>
        <authorList>
            <person name="Liu W."/>
            <person name="Xu S."/>
            <person name="Ou C."/>
            <person name="Liu X."/>
            <person name="Zhuang F."/>
            <person name="Deng X.W."/>
        </authorList>
    </citation>
    <scope>NUCLEOTIDE SEQUENCE [LARGE SCALE GENOMIC DNA]</scope>
    <source>
        <strain evidence="4 5">A2016</strain>
    </source>
</reference>
<dbReference type="GeneID" id="96081799"/>
<dbReference type="InterPro" id="IPR036282">
    <property type="entry name" value="Glutathione-S-Trfase_C_sf"/>
</dbReference>
<feature type="domain" description="GST N-terminal" evidence="2">
    <location>
        <begin position="1"/>
        <end position="82"/>
    </location>
</feature>
<dbReference type="EMBL" id="JBHGVX010000001">
    <property type="protein sequence ID" value="KAL1801135.1"/>
    <property type="molecule type" value="Genomic_DNA"/>
</dbReference>
<dbReference type="Gene3D" id="3.40.30.10">
    <property type="entry name" value="Glutaredoxin"/>
    <property type="match status" value="1"/>
</dbReference>
<proteinExistence type="inferred from homology"/>
<dbReference type="PANTHER" id="PTHR44051:SF9">
    <property type="entry name" value="GLUTATHIONE S-TRANSFERASE 1"/>
    <property type="match status" value="1"/>
</dbReference>
<dbReference type="SFLD" id="SFLDG00358">
    <property type="entry name" value="Main_(cytGST)"/>
    <property type="match status" value="1"/>
</dbReference>
<dbReference type="SFLD" id="SFLDG01150">
    <property type="entry name" value="Main.1:_Beta-like"/>
    <property type="match status" value="1"/>
</dbReference>
<dbReference type="InterPro" id="IPR010987">
    <property type="entry name" value="Glutathione-S-Trfase_C-like"/>
</dbReference>
<dbReference type="Pfam" id="PF13409">
    <property type="entry name" value="GST_N_2"/>
    <property type="match status" value="1"/>
</dbReference>
<dbReference type="PROSITE" id="PS50404">
    <property type="entry name" value="GST_NTER"/>
    <property type="match status" value="1"/>
</dbReference>
<evidence type="ECO:0008006" key="6">
    <source>
        <dbReference type="Google" id="ProtNLM"/>
    </source>
</evidence>
<dbReference type="PANTHER" id="PTHR44051">
    <property type="entry name" value="GLUTATHIONE S-TRANSFERASE-RELATED"/>
    <property type="match status" value="1"/>
</dbReference>
<dbReference type="CDD" id="cd03046">
    <property type="entry name" value="GST_N_GTT1_like"/>
    <property type="match status" value="1"/>
</dbReference>
<comment type="similarity">
    <text evidence="1">Belongs to the GST superfamily.</text>
</comment>
<accession>A0ABR3UXG7</accession>
<dbReference type="SUPFAM" id="SSF47616">
    <property type="entry name" value="GST C-terminal domain-like"/>
    <property type="match status" value="1"/>
</dbReference>
<feature type="domain" description="GST C-terminal" evidence="3">
    <location>
        <begin position="88"/>
        <end position="214"/>
    </location>
</feature>
<evidence type="ECO:0000256" key="1">
    <source>
        <dbReference type="ARBA" id="ARBA00007409"/>
    </source>
</evidence>
<evidence type="ECO:0000259" key="3">
    <source>
        <dbReference type="PROSITE" id="PS50405"/>
    </source>
</evidence>
<dbReference type="Proteomes" id="UP001578633">
    <property type="component" value="Chromosome 1"/>
</dbReference>
<dbReference type="InterPro" id="IPR040079">
    <property type="entry name" value="Glutathione_S-Trfase"/>
</dbReference>
<evidence type="ECO:0000259" key="2">
    <source>
        <dbReference type="PROSITE" id="PS50404"/>
    </source>
</evidence>
<evidence type="ECO:0000313" key="5">
    <source>
        <dbReference type="Proteomes" id="UP001578633"/>
    </source>
</evidence>
<dbReference type="Pfam" id="PF00043">
    <property type="entry name" value="GST_C"/>
    <property type="match status" value="1"/>
</dbReference>
<dbReference type="SUPFAM" id="SSF52833">
    <property type="entry name" value="Thioredoxin-like"/>
    <property type="match status" value="1"/>
</dbReference>
<protein>
    <recommendedName>
        <fullName evidence="6">Glutathione S-transferase</fullName>
    </recommendedName>
</protein>